<keyword evidence="11" id="KW-1185">Reference proteome</keyword>
<keyword evidence="10" id="KW-0675">Receptor</keyword>
<dbReference type="OrthoDB" id="60033at2759"/>
<gene>
    <name evidence="10" type="ORF">SEMRO_1371_G267090.1</name>
</gene>
<accession>A0A9N8EQZ3</accession>
<keyword evidence="6" id="KW-0456">Lyase</keyword>
<evidence type="ECO:0000256" key="2">
    <source>
        <dbReference type="ARBA" id="ARBA00022692"/>
    </source>
</evidence>
<dbReference type="Proteomes" id="UP001153069">
    <property type="component" value="Unassembled WGS sequence"/>
</dbReference>
<keyword evidence="2 8" id="KW-0812">Transmembrane</keyword>
<dbReference type="PANTHER" id="PTHR11920:SF335">
    <property type="entry name" value="GUANYLATE CYCLASE"/>
    <property type="match status" value="1"/>
</dbReference>
<evidence type="ECO:0000259" key="9">
    <source>
        <dbReference type="PROSITE" id="PS50125"/>
    </source>
</evidence>
<evidence type="ECO:0000256" key="1">
    <source>
        <dbReference type="ARBA" id="ARBA00004370"/>
    </source>
</evidence>
<keyword evidence="3" id="KW-0547">Nucleotide-binding</keyword>
<feature type="domain" description="Guanylate cyclase" evidence="9">
    <location>
        <begin position="555"/>
        <end position="689"/>
    </location>
</feature>
<comment type="caution">
    <text evidence="10">The sequence shown here is derived from an EMBL/GenBank/DDBJ whole genome shotgun (WGS) entry which is preliminary data.</text>
</comment>
<organism evidence="10 11">
    <name type="scientific">Seminavis robusta</name>
    <dbReference type="NCBI Taxonomy" id="568900"/>
    <lineage>
        <taxon>Eukaryota</taxon>
        <taxon>Sar</taxon>
        <taxon>Stramenopiles</taxon>
        <taxon>Ochrophyta</taxon>
        <taxon>Bacillariophyta</taxon>
        <taxon>Bacillariophyceae</taxon>
        <taxon>Bacillariophycidae</taxon>
        <taxon>Naviculales</taxon>
        <taxon>Naviculaceae</taxon>
        <taxon>Seminavis</taxon>
    </lineage>
</organism>
<dbReference type="GO" id="GO:0004383">
    <property type="term" value="F:guanylate cyclase activity"/>
    <property type="evidence" value="ECO:0007669"/>
    <property type="project" value="TreeGrafter"/>
</dbReference>
<evidence type="ECO:0000313" key="11">
    <source>
        <dbReference type="Proteomes" id="UP001153069"/>
    </source>
</evidence>
<comment type="subcellular location">
    <subcellularLocation>
        <location evidence="1">Membrane</location>
    </subcellularLocation>
</comment>
<evidence type="ECO:0000256" key="7">
    <source>
        <dbReference type="SAM" id="MobiDB-lite"/>
    </source>
</evidence>
<dbReference type="GO" id="GO:0001653">
    <property type="term" value="F:peptide receptor activity"/>
    <property type="evidence" value="ECO:0007669"/>
    <property type="project" value="TreeGrafter"/>
</dbReference>
<dbReference type="InterPro" id="IPR001054">
    <property type="entry name" value="A/G_cyclase"/>
</dbReference>
<dbReference type="SMART" id="SM00044">
    <property type="entry name" value="CYCc"/>
    <property type="match status" value="1"/>
</dbReference>
<evidence type="ECO:0000256" key="6">
    <source>
        <dbReference type="ARBA" id="ARBA00023239"/>
    </source>
</evidence>
<feature type="transmembrane region" description="Helical" evidence="8">
    <location>
        <begin position="48"/>
        <end position="73"/>
    </location>
</feature>
<dbReference type="PANTHER" id="PTHR11920">
    <property type="entry name" value="GUANYLYL CYCLASE"/>
    <property type="match status" value="1"/>
</dbReference>
<reference evidence="10" key="1">
    <citation type="submission" date="2020-06" db="EMBL/GenBank/DDBJ databases">
        <authorList>
            <consortium name="Plant Systems Biology data submission"/>
        </authorList>
    </citation>
    <scope>NUCLEOTIDE SEQUENCE</scope>
    <source>
        <strain evidence="10">D6</strain>
    </source>
</reference>
<dbReference type="GO" id="GO:0035556">
    <property type="term" value="P:intracellular signal transduction"/>
    <property type="evidence" value="ECO:0007669"/>
    <property type="project" value="InterPro"/>
</dbReference>
<dbReference type="GO" id="GO:0004016">
    <property type="term" value="F:adenylate cyclase activity"/>
    <property type="evidence" value="ECO:0007669"/>
    <property type="project" value="TreeGrafter"/>
</dbReference>
<protein>
    <submittedName>
        <fullName evidence="10">Receptor-type guanylate cyclase gcy</fullName>
    </submittedName>
</protein>
<feature type="compositionally biased region" description="Basic and acidic residues" evidence="7">
    <location>
        <begin position="779"/>
        <end position="791"/>
    </location>
</feature>
<evidence type="ECO:0000256" key="5">
    <source>
        <dbReference type="ARBA" id="ARBA00023136"/>
    </source>
</evidence>
<proteinExistence type="predicted"/>
<feature type="transmembrane region" description="Helical" evidence="8">
    <location>
        <begin position="446"/>
        <end position="466"/>
    </location>
</feature>
<dbReference type="InterPro" id="IPR050401">
    <property type="entry name" value="Cyclic_nucleotide_synthase"/>
</dbReference>
<dbReference type="PROSITE" id="PS50125">
    <property type="entry name" value="GUANYLATE_CYCLASE_2"/>
    <property type="match status" value="1"/>
</dbReference>
<dbReference type="GO" id="GO:0005886">
    <property type="term" value="C:plasma membrane"/>
    <property type="evidence" value="ECO:0007669"/>
    <property type="project" value="TreeGrafter"/>
</dbReference>
<dbReference type="AlphaFoldDB" id="A0A9N8EQZ3"/>
<dbReference type="InterPro" id="IPR029787">
    <property type="entry name" value="Nucleotide_cyclase"/>
</dbReference>
<dbReference type="SUPFAM" id="SSF55073">
    <property type="entry name" value="Nucleotide cyclase"/>
    <property type="match status" value="1"/>
</dbReference>
<dbReference type="Gene3D" id="3.30.70.1230">
    <property type="entry name" value="Nucleotide cyclase"/>
    <property type="match status" value="1"/>
</dbReference>
<evidence type="ECO:0000256" key="3">
    <source>
        <dbReference type="ARBA" id="ARBA00022741"/>
    </source>
</evidence>
<dbReference type="EMBL" id="CAICTM010001369">
    <property type="protein sequence ID" value="CAB9523055.1"/>
    <property type="molecule type" value="Genomic_DNA"/>
</dbReference>
<evidence type="ECO:0000256" key="4">
    <source>
        <dbReference type="ARBA" id="ARBA00022989"/>
    </source>
</evidence>
<keyword evidence="4 8" id="KW-1133">Transmembrane helix</keyword>
<evidence type="ECO:0000313" key="10">
    <source>
        <dbReference type="EMBL" id="CAB9523055.1"/>
    </source>
</evidence>
<name>A0A9N8EQZ3_9STRA</name>
<dbReference type="Pfam" id="PF00211">
    <property type="entry name" value="Guanylate_cyc"/>
    <property type="match status" value="1"/>
</dbReference>
<feature type="region of interest" description="Disordered" evidence="7">
    <location>
        <begin position="767"/>
        <end position="791"/>
    </location>
</feature>
<dbReference type="GO" id="GO:0007168">
    <property type="term" value="P:receptor guanylyl cyclase signaling pathway"/>
    <property type="evidence" value="ECO:0007669"/>
    <property type="project" value="TreeGrafter"/>
</dbReference>
<evidence type="ECO:0000256" key="8">
    <source>
        <dbReference type="SAM" id="Phobius"/>
    </source>
</evidence>
<sequence>MTTEPPPADDASYSGHSSVVHTEEGESALQSNQEKREEIAKSESKAVFWLRMLVLFLLACSAIAVVVAVYLYMSNQEEREFETKFENDATKVYESVGKTLDHVLGSTDAFVVKMLSYAEASNSTWPFVTLPHFGLQASKLLKLAKGFSCSLVVLVEDDQRDGWVDYVNQSHGWIRESLDVQSRDENWPFEVDYSVETDFVGDVQSYNGVVEGTFGNHTNYLPIWQNHPIASDGGNPLNFDMWTLTTPTDPTQKREADSIEASRAEQRVTLAQQGTIVTDPTNEQQVARAEFSKNWRKKFISPDDDPTEPTSSMLYPMFNNLESVQMDLEEKQQFVGTFFYVFFWRELIRDVLAPDSKGIIAVFTNECGASFTYRLDGPDTTFLGGGDLHDAHYDYLGKHMTLHEAMETTKSSSYTGIPLSEKFCPRAIHLYPSKDMEDEYMTSDPATFAVAAALIFLFTSTVFIIYDCTVARRQRLVMERALASGAIVSSLFPEQVREKLYEENKQKQQQENRVTKYLSTSVVDAPSGDDTKDDAKIRSSANGGRPIADLFHNTTIFFADLKGFTAWSSKRTPCEVFELLEALYGAFDKIALRRRVFKVETIGDCYVAVTGIPNPQEKHAVIMCRFADDAMASMKEVTQGLVDRLGEDLMNLDMRVGLHSGSTTAGVLRGDKGRFQLFGDTVNTASRMESNGVGGKIHVSQATADALIAAGKKSWLTPREDQIEAKGLGKLQTWFVNVYTGKARSGMSTTSYGESVMDVMEDEYEKAEQSPGALAEPIEEQHHDYSENLSV</sequence>
<keyword evidence="5 8" id="KW-0472">Membrane</keyword>
<dbReference type="GO" id="GO:0000166">
    <property type="term" value="F:nucleotide binding"/>
    <property type="evidence" value="ECO:0007669"/>
    <property type="project" value="UniProtKB-KW"/>
</dbReference>
<dbReference type="CDD" id="cd07302">
    <property type="entry name" value="CHD"/>
    <property type="match status" value="1"/>
</dbReference>
<feature type="region of interest" description="Disordered" evidence="7">
    <location>
        <begin position="1"/>
        <end position="36"/>
    </location>
</feature>